<evidence type="ECO:0000313" key="2">
    <source>
        <dbReference type="Proteomes" id="UP000726136"/>
    </source>
</evidence>
<evidence type="ECO:0008006" key="3">
    <source>
        <dbReference type="Google" id="ProtNLM"/>
    </source>
</evidence>
<evidence type="ECO:0000313" key="1">
    <source>
        <dbReference type="EMBL" id="MBF4375393.1"/>
    </source>
</evidence>
<reference evidence="1 2" key="1">
    <citation type="journal article" date="2021" name="PeerJ">
        <title>Analysis of 44 Vibrio anguillarum genomes reveals high genetic diversity.</title>
        <authorList>
            <person name="Hansen M.J."/>
            <person name="Dalsgaard I."/>
        </authorList>
    </citation>
    <scope>NUCLEOTIDE SEQUENCE [LARGE SCALE GENOMIC DNA]</scope>
    <source>
        <strain evidence="1 2">040915-1/1B</strain>
    </source>
</reference>
<gene>
    <name evidence="1" type="ORF">EAY46_20405</name>
</gene>
<dbReference type="Proteomes" id="UP000726136">
    <property type="component" value="Unassembled WGS sequence"/>
</dbReference>
<dbReference type="EMBL" id="RDPI01000123">
    <property type="protein sequence ID" value="MBF4375393.1"/>
    <property type="molecule type" value="Genomic_DNA"/>
</dbReference>
<comment type="caution">
    <text evidence="1">The sequence shown here is derived from an EMBL/GenBank/DDBJ whole genome shotgun (WGS) entry which is preliminary data.</text>
</comment>
<dbReference type="RefSeq" id="WP_194664261.1">
    <property type="nucleotide sequence ID" value="NZ_RDPI01000123.1"/>
</dbReference>
<accession>A0ABR9ZAA4</accession>
<proteinExistence type="predicted"/>
<keyword evidence="2" id="KW-1185">Reference proteome</keyword>
<protein>
    <recommendedName>
        <fullName evidence="3">RiboL-PSP-HEPN domain-containing protein</fullName>
    </recommendedName>
</protein>
<organism evidence="1 2">
    <name type="scientific">Vibrio anguillarum</name>
    <name type="common">Listonella anguillarum</name>
    <dbReference type="NCBI Taxonomy" id="55601"/>
    <lineage>
        <taxon>Bacteria</taxon>
        <taxon>Pseudomonadati</taxon>
        <taxon>Pseudomonadota</taxon>
        <taxon>Gammaproteobacteria</taxon>
        <taxon>Vibrionales</taxon>
        <taxon>Vibrionaceae</taxon>
        <taxon>Vibrio</taxon>
    </lineage>
</organism>
<sequence>MQKLEKIEQFLQMFSQDARKQQRLKDDIFNFFVVFSRFEFALKASGYLKDKKVAEPSWDKFVTKYKTEFSVNEDIQESYIYLTSEETRPNKQRTNKTNQNGEEVFNTYWDKLNLDAGAPELKKACDVVLTIRNNLFHGGKYGEKTWNDPEKTTLFVNHSVVLILAFTKLDVDIQVYFENFA</sequence>
<name>A0ABR9ZAA4_VIBAN</name>